<evidence type="ECO:0000313" key="3">
    <source>
        <dbReference type="Proteomes" id="UP001472677"/>
    </source>
</evidence>
<protein>
    <submittedName>
        <fullName evidence="2">Uncharacterized protein</fullName>
    </submittedName>
</protein>
<keyword evidence="3" id="KW-1185">Reference proteome</keyword>
<accession>A0ABR2ATN3</accession>
<dbReference type="Proteomes" id="UP001472677">
    <property type="component" value="Unassembled WGS sequence"/>
</dbReference>
<feature type="compositionally biased region" description="Polar residues" evidence="1">
    <location>
        <begin position="37"/>
        <end position="47"/>
    </location>
</feature>
<dbReference type="EMBL" id="JBBPBM010000334">
    <property type="protein sequence ID" value="KAK8497032.1"/>
    <property type="molecule type" value="Genomic_DNA"/>
</dbReference>
<gene>
    <name evidence="2" type="ORF">V6N12_067136</name>
</gene>
<name>A0ABR2ATN3_9ROSI</name>
<feature type="compositionally biased region" description="Polar residues" evidence="1">
    <location>
        <begin position="62"/>
        <end position="80"/>
    </location>
</feature>
<comment type="caution">
    <text evidence="2">The sequence shown here is derived from an EMBL/GenBank/DDBJ whole genome shotgun (WGS) entry which is preliminary data.</text>
</comment>
<reference evidence="2 3" key="1">
    <citation type="journal article" date="2024" name="G3 (Bethesda)">
        <title>Genome assembly of Hibiscus sabdariffa L. provides insights into metabolisms of medicinal natural products.</title>
        <authorList>
            <person name="Kim T."/>
        </authorList>
    </citation>
    <scope>NUCLEOTIDE SEQUENCE [LARGE SCALE GENOMIC DNA]</scope>
    <source>
        <strain evidence="2">TK-2024</strain>
        <tissue evidence="2">Old leaves</tissue>
    </source>
</reference>
<evidence type="ECO:0000313" key="2">
    <source>
        <dbReference type="EMBL" id="KAK8497032.1"/>
    </source>
</evidence>
<feature type="region of interest" description="Disordered" evidence="1">
    <location>
        <begin position="35"/>
        <end position="91"/>
    </location>
</feature>
<evidence type="ECO:0000256" key="1">
    <source>
        <dbReference type="SAM" id="MobiDB-lite"/>
    </source>
</evidence>
<feature type="compositionally biased region" description="Low complexity" evidence="1">
    <location>
        <begin position="81"/>
        <end position="90"/>
    </location>
</feature>
<proteinExistence type="predicted"/>
<sequence>MAGDKDDDFSELTRKAKEFERGNWLKKTAEAGVQNLKVGNSAGSSRTSSKRFHNSRDLGRNISAQSQRSTGSFAQRRQFPSSSMVSSGGSARTPTMLNMMPLWIVEGNVLDFVCGMVQSFW</sequence>
<organism evidence="2 3">
    <name type="scientific">Hibiscus sabdariffa</name>
    <name type="common">roselle</name>
    <dbReference type="NCBI Taxonomy" id="183260"/>
    <lineage>
        <taxon>Eukaryota</taxon>
        <taxon>Viridiplantae</taxon>
        <taxon>Streptophyta</taxon>
        <taxon>Embryophyta</taxon>
        <taxon>Tracheophyta</taxon>
        <taxon>Spermatophyta</taxon>
        <taxon>Magnoliopsida</taxon>
        <taxon>eudicotyledons</taxon>
        <taxon>Gunneridae</taxon>
        <taxon>Pentapetalae</taxon>
        <taxon>rosids</taxon>
        <taxon>malvids</taxon>
        <taxon>Malvales</taxon>
        <taxon>Malvaceae</taxon>
        <taxon>Malvoideae</taxon>
        <taxon>Hibiscus</taxon>
    </lineage>
</organism>